<name>A0AAD8V2T9_9PEZI</name>
<dbReference type="AlphaFoldDB" id="A0AAD8V2T9"/>
<evidence type="ECO:0000313" key="1">
    <source>
        <dbReference type="EMBL" id="KAK1580043.1"/>
    </source>
</evidence>
<protein>
    <submittedName>
        <fullName evidence="1">Uncharacterized protein</fullName>
    </submittedName>
</protein>
<reference evidence="1" key="1">
    <citation type="submission" date="2021-06" db="EMBL/GenBank/DDBJ databases">
        <title>Comparative genomics, transcriptomics and evolutionary studies reveal genomic signatures of adaptation to plant cell wall in hemibiotrophic fungi.</title>
        <authorList>
            <consortium name="DOE Joint Genome Institute"/>
            <person name="Baroncelli R."/>
            <person name="Diaz J.F."/>
            <person name="Benocci T."/>
            <person name="Peng M."/>
            <person name="Battaglia E."/>
            <person name="Haridas S."/>
            <person name="Andreopoulos W."/>
            <person name="Labutti K."/>
            <person name="Pangilinan J."/>
            <person name="Floch G.L."/>
            <person name="Makela M.R."/>
            <person name="Henrissat B."/>
            <person name="Grigoriev I.V."/>
            <person name="Crouch J.A."/>
            <person name="De Vries R.P."/>
            <person name="Sukno S.A."/>
            <person name="Thon M.R."/>
        </authorList>
    </citation>
    <scope>NUCLEOTIDE SEQUENCE</scope>
    <source>
        <strain evidence="1">CBS 125086</strain>
    </source>
</reference>
<keyword evidence="2" id="KW-1185">Reference proteome</keyword>
<dbReference type="EMBL" id="JAHLJV010000059">
    <property type="protein sequence ID" value="KAK1580043.1"/>
    <property type="molecule type" value="Genomic_DNA"/>
</dbReference>
<gene>
    <name evidence="1" type="ORF">LY79DRAFT_562661</name>
</gene>
<dbReference type="GeneID" id="85442732"/>
<accession>A0AAD8V2T9</accession>
<organism evidence="1 2">
    <name type="scientific">Colletotrichum navitas</name>
    <dbReference type="NCBI Taxonomy" id="681940"/>
    <lineage>
        <taxon>Eukaryota</taxon>
        <taxon>Fungi</taxon>
        <taxon>Dikarya</taxon>
        <taxon>Ascomycota</taxon>
        <taxon>Pezizomycotina</taxon>
        <taxon>Sordariomycetes</taxon>
        <taxon>Hypocreomycetidae</taxon>
        <taxon>Glomerellales</taxon>
        <taxon>Glomerellaceae</taxon>
        <taxon>Colletotrichum</taxon>
        <taxon>Colletotrichum graminicola species complex</taxon>
    </lineage>
</organism>
<dbReference type="Proteomes" id="UP001230504">
    <property type="component" value="Unassembled WGS sequence"/>
</dbReference>
<proteinExistence type="predicted"/>
<dbReference type="RefSeq" id="XP_060411111.1">
    <property type="nucleotide sequence ID" value="XM_060558492.1"/>
</dbReference>
<comment type="caution">
    <text evidence="1">The sequence shown here is derived from an EMBL/GenBank/DDBJ whole genome shotgun (WGS) entry which is preliminary data.</text>
</comment>
<sequence length="195" mass="21328">MVCCGAGAVEPRRGDGGGVLFVRGTGACGDGGGGPDGDEVVEVACTFRVSEDRRRPVVRGLGQQRKRDARTRILFSDPFHPSFSLVYIVFVAANSYDLHPQAAGKLVYVGTKTPVIPPLVPFSDPRHFSSCDFISSRTLAIMRGDDSQLLAWLRCGIVQCWWGICCKTRGICCECPSRIEFWRCAPPPYMVIARV</sequence>
<evidence type="ECO:0000313" key="2">
    <source>
        <dbReference type="Proteomes" id="UP001230504"/>
    </source>
</evidence>